<keyword evidence="4" id="KW-1185">Reference proteome</keyword>
<dbReference type="Proteomes" id="UP000789706">
    <property type="component" value="Unassembled WGS sequence"/>
</dbReference>
<protein>
    <submittedName>
        <fullName evidence="3">3133_t:CDS:1</fullName>
    </submittedName>
</protein>
<name>A0A9N9BBI2_9GLOM</name>
<dbReference type="Pfam" id="PF00505">
    <property type="entry name" value="HMG_box"/>
    <property type="match status" value="1"/>
</dbReference>
<gene>
    <name evidence="3" type="ORF">DEBURN_LOCUS7558</name>
</gene>
<feature type="DNA-binding region" description="HMG box" evidence="1">
    <location>
        <begin position="63"/>
        <end position="134"/>
    </location>
</feature>
<comment type="caution">
    <text evidence="3">The sequence shown here is derived from an EMBL/GenBank/DDBJ whole genome shotgun (WGS) entry which is preliminary data.</text>
</comment>
<evidence type="ECO:0000313" key="4">
    <source>
        <dbReference type="Proteomes" id="UP000789706"/>
    </source>
</evidence>
<keyword evidence="1" id="KW-0238">DNA-binding</keyword>
<dbReference type="EMBL" id="CAJVPK010000930">
    <property type="protein sequence ID" value="CAG8560372.1"/>
    <property type="molecule type" value="Genomic_DNA"/>
</dbReference>
<dbReference type="GO" id="GO:0005634">
    <property type="term" value="C:nucleus"/>
    <property type="evidence" value="ECO:0007669"/>
    <property type="project" value="UniProtKB-UniRule"/>
</dbReference>
<evidence type="ECO:0000256" key="1">
    <source>
        <dbReference type="PROSITE-ProRule" id="PRU00267"/>
    </source>
</evidence>
<dbReference type="InterPro" id="IPR036910">
    <property type="entry name" value="HMG_box_dom_sf"/>
</dbReference>
<accession>A0A9N9BBI2</accession>
<reference evidence="3" key="1">
    <citation type="submission" date="2021-06" db="EMBL/GenBank/DDBJ databases">
        <authorList>
            <person name="Kallberg Y."/>
            <person name="Tangrot J."/>
            <person name="Rosling A."/>
        </authorList>
    </citation>
    <scope>NUCLEOTIDE SEQUENCE</scope>
    <source>
        <strain evidence="3">AZ414A</strain>
    </source>
</reference>
<dbReference type="InterPro" id="IPR009071">
    <property type="entry name" value="HMG_box_dom"/>
</dbReference>
<evidence type="ECO:0000259" key="2">
    <source>
        <dbReference type="PROSITE" id="PS50118"/>
    </source>
</evidence>
<evidence type="ECO:0000313" key="3">
    <source>
        <dbReference type="EMBL" id="CAG8560372.1"/>
    </source>
</evidence>
<dbReference type="OrthoDB" id="6247875at2759"/>
<dbReference type="AlphaFoldDB" id="A0A9N9BBI2"/>
<dbReference type="Gene3D" id="1.10.30.10">
    <property type="entry name" value="High mobility group box domain"/>
    <property type="match status" value="1"/>
</dbReference>
<dbReference type="PROSITE" id="PS50118">
    <property type="entry name" value="HMG_BOX_2"/>
    <property type="match status" value="1"/>
</dbReference>
<feature type="domain" description="HMG box" evidence="2">
    <location>
        <begin position="63"/>
        <end position="134"/>
    </location>
</feature>
<proteinExistence type="predicted"/>
<dbReference type="GO" id="GO:0003677">
    <property type="term" value="F:DNA binding"/>
    <property type="evidence" value="ECO:0007669"/>
    <property type="project" value="UniProtKB-UniRule"/>
</dbReference>
<keyword evidence="1" id="KW-0539">Nucleus</keyword>
<dbReference type="SUPFAM" id="SSF47095">
    <property type="entry name" value="HMG-box"/>
    <property type="match status" value="1"/>
</dbReference>
<organism evidence="3 4">
    <name type="scientific">Diversispora eburnea</name>
    <dbReference type="NCBI Taxonomy" id="1213867"/>
    <lineage>
        <taxon>Eukaryota</taxon>
        <taxon>Fungi</taxon>
        <taxon>Fungi incertae sedis</taxon>
        <taxon>Mucoromycota</taxon>
        <taxon>Glomeromycotina</taxon>
        <taxon>Glomeromycetes</taxon>
        <taxon>Diversisporales</taxon>
        <taxon>Diversisporaceae</taxon>
        <taxon>Diversispora</taxon>
    </lineage>
</organism>
<dbReference type="SMART" id="SM00398">
    <property type="entry name" value="HMG"/>
    <property type="match status" value="1"/>
</dbReference>
<sequence length="170" mass="20034">MNLEFLKTQEISQLTILNDLKFDNVEEMLKNPPYQLFLSIDELISPSKNSRASKKFEKKIRGPPRPLNDYFIFRKNFEVYIRSQQNAISATNVGNVSRFASCEWKKQPPTVKLFFKFLAEMAKNKHKEMFPGFKYNPKRHKKLSSLSSIPLPPDNYDEIFDQIINHEMLE</sequence>